<evidence type="ECO:0000256" key="1">
    <source>
        <dbReference type="SAM" id="MobiDB-lite"/>
    </source>
</evidence>
<dbReference type="Proteomes" id="UP001642540">
    <property type="component" value="Unassembled WGS sequence"/>
</dbReference>
<evidence type="ECO:0000313" key="3">
    <source>
        <dbReference type="EMBL" id="CAL8126410.1"/>
    </source>
</evidence>
<comment type="caution">
    <text evidence="3">The sequence shown here is derived from an EMBL/GenBank/DDBJ whole genome shotgun (WGS) entry which is preliminary data.</text>
</comment>
<organism evidence="3 4">
    <name type="scientific">Orchesella dallaii</name>
    <dbReference type="NCBI Taxonomy" id="48710"/>
    <lineage>
        <taxon>Eukaryota</taxon>
        <taxon>Metazoa</taxon>
        <taxon>Ecdysozoa</taxon>
        <taxon>Arthropoda</taxon>
        <taxon>Hexapoda</taxon>
        <taxon>Collembola</taxon>
        <taxon>Entomobryomorpha</taxon>
        <taxon>Entomobryoidea</taxon>
        <taxon>Orchesellidae</taxon>
        <taxon>Orchesellinae</taxon>
        <taxon>Orchesella</taxon>
    </lineage>
</organism>
<proteinExistence type="predicted"/>
<dbReference type="Pfam" id="PF13930">
    <property type="entry name" value="Endonuclea_NS_2"/>
    <property type="match status" value="1"/>
</dbReference>
<feature type="compositionally biased region" description="Pro residues" evidence="1">
    <location>
        <begin position="238"/>
        <end position="257"/>
    </location>
</feature>
<sequence>MSIKSVKGLRLYYPTDKGPIDAYQLGHDGRVEYLAAEIGVDHLDKGNESNDEWVKWARTRGTSSDEPGLLLSSRLGGSGTDKTNLFPKSPLLDKTLWKEHEGAAVEEASDMRKWKKIKFVVRLEYPSDDSTRPSALEYQYDLPSGTILYGKVNNEPSASEAEPEEEEYEEEEEEEYEEEEEEPATVEEAPKVETVTAEEPSAPVEPETPKVEPPAEKITVEPVSPSPPPPVVVEKPPTKPTPTYPSSVPPYEPPKATSPPRDEYPKNEPTPKKTKATKDKIEIQQRSIITKSDLIELIPVIGSCKLAVETVQAVYNGNSKLAIRKAVQCGISLVADFYFGRAIARHGQILAQQVTEQTVVRFVSKAENQIIIVSTFKASNQLLNTITRMLS</sequence>
<dbReference type="EMBL" id="CAXLJM020000072">
    <property type="protein sequence ID" value="CAL8126410.1"/>
    <property type="molecule type" value="Genomic_DNA"/>
</dbReference>
<evidence type="ECO:0000259" key="2">
    <source>
        <dbReference type="Pfam" id="PF13930"/>
    </source>
</evidence>
<protein>
    <recommendedName>
        <fullName evidence="2">Type VII secretion system protein EssD-like domain-containing protein</fullName>
    </recommendedName>
</protein>
<reference evidence="3 4" key="1">
    <citation type="submission" date="2024-08" db="EMBL/GenBank/DDBJ databases">
        <authorList>
            <person name="Cucini C."/>
            <person name="Frati F."/>
        </authorList>
    </citation>
    <scope>NUCLEOTIDE SEQUENCE [LARGE SCALE GENOMIC DNA]</scope>
</reference>
<feature type="compositionally biased region" description="Basic and acidic residues" evidence="1">
    <location>
        <begin position="207"/>
        <end position="219"/>
    </location>
</feature>
<feature type="compositionally biased region" description="Acidic residues" evidence="1">
    <location>
        <begin position="161"/>
        <end position="185"/>
    </location>
</feature>
<feature type="domain" description="Type VII secretion system protein EssD-like" evidence="2">
    <location>
        <begin position="22"/>
        <end position="140"/>
    </location>
</feature>
<dbReference type="InterPro" id="IPR044927">
    <property type="entry name" value="Endonuclea_NS_2"/>
</dbReference>
<accession>A0ABP1RFL9</accession>
<feature type="region of interest" description="Disordered" evidence="1">
    <location>
        <begin position="149"/>
        <end position="279"/>
    </location>
</feature>
<gene>
    <name evidence="3" type="ORF">ODALV1_LOCUS21386</name>
</gene>
<name>A0ABP1RFL9_9HEXA</name>
<feature type="compositionally biased region" description="Basic and acidic residues" evidence="1">
    <location>
        <begin position="260"/>
        <end position="279"/>
    </location>
</feature>
<keyword evidence="4" id="KW-1185">Reference proteome</keyword>
<evidence type="ECO:0000313" key="4">
    <source>
        <dbReference type="Proteomes" id="UP001642540"/>
    </source>
</evidence>